<keyword evidence="2" id="KW-1133">Transmembrane helix</keyword>
<feature type="transmembrane region" description="Helical" evidence="2">
    <location>
        <begin position="23"/>
        <end position="49"/>
    </location>
</feature>
<organism evidence="3 4">
    <name type="scientific">Ephemerocybe angulata</name>
    <dbReference type="NCBI Taxonomy" id="980116"/>
    <lineage>
        <taxon>Eukaryota</taxon>
        <taxon>Fungi</taxon>
        <taxon>Dikarya</taxon>
        <taxon>Basidiomycota</taxon>
        <taxon>Agaricomycotina</taxon>
        <taxon>Agaricomycetes</taxon>
        <taxon>Agaricomycetidae</taxon>
        <taxon>Agaricales</taxon>
        <taxon>Agaricineae</taxon>
        <taxon>Psathyrellaceae</taxon>
        <taxon>Ephemerocybe</taxon>
    </lineage>
</organism>
<name>A0A8H5F6L4_9AGAR</name>
<dbReference type="OrthoDB" id="2502792at2759"/>
<protein>
    <submittedName>
        <fullName evidence="3">Uncharacterized protein</fullName>
    </submittedName>
</protein>
<dbReference type="EMBL" id="JAACJK010000163">
    <property type="protein sequence ID" value="KAF5325649.1"/>
    <property type="molecule type" value="Genomic_DNA"/>
</dbReference>
<keyword evidence="2" id="KW-0472">Membrane</keyword>
<sequence length="227" mass="25220">MDRLDAFLDPALNYLQDKLPPPLYSLLVTALSHIMGLSTTSLRLLGSLLSKRPQDWNMENILPPIITLIAAYLALMSFYRTATWMVKLIVFFIKWGSLIGMLSVGAGWLAALNGDGNNNLGDVVASWMNGRSGTKSRPRYNSRTAGLTNNHRTRGRKSERKASHDWQCQEGSQGKSSEAQNIMQNIVDTANQVLDGNGWWNMAKIMSGAQQPAEAKEKNAKGRTRLR</sequence>
<gene>
    <name evidence="3" type="ORF">D9611_000124</name>
</gene>
<keyword evidence="4" id="KW-1185">Reference proteome</keyword>
<proteinExistence type="predicted"/>
<feature type="region of interest" description="Disordered" evidence="1">
    <location>
        <begin position="208"/>
        <end position="227"/>
    </location>
</feature>
<evidence type="ECO:0000256" key="1">
    <source>
        <dbReference type="SAM" id="MobiDB-lite"/>
    </source>
</evidence>
<accession>A0A8H5F6L4</accession>
<dbReference type="AlphaFoldDB" id="A0A8H5F6L4"/>
<reference evidence="3 4" key="1">
    <citation type="journal article" date="2020" name="ISME J.">
        <title>Uncovering the hidden diversity of litter-decomposition mechanisms in mushroom-forming fungi.</title>
        <authorList>
            <person name="Floudas D."/>
            <person name="Bentzer J."/>
            <person name="Ahren D."/>
            <person name="Johansson T."/>
            <person name="Persson P."/>
            <person name="Tunlid A."/>
        </authorList>
    </citation>
    <scope>NUCLEOTIDE SEQUENCE [LARGE SCALE GENOMIC DNA]</scope>
    <source>
        <strain evidence="3 4">CBS 175.51</strain>
    </source>
</reference>
<evidence type="ECO:0000313" key="4">
    <source>
        <dbReference type="Proteomes" id="UP000541558"/>
    </source>
</evidence>
<comment type="caution">
    <text evidence="3">The sequence shown here is derived from an EMBL/GenBank/DDBJ whole genome shotgun (WGS) entry which is preliminary data.</text>
</comment>
<keyword evidence="2" id="KW-0812">Transmembrane</keyword>
<dbReference type="Proteomes" id="UP000541558">
    <property type="component" value="Unassembled WGS sequence"/>
</dbReference>
<evidence type="ECO:0000313" key="3">
    <source>
        <dbReference type="EMBL" id="KAF5325649.1"/>
    </source>
</evidence>
<evidence type="ECO:0000256" key="2">
    <source>
        <dbReference type="SAM" id="Phobius"/>
    </source>
</evidence>
<feature type="compositionally biased region" description="Polar residues" evidence="1">
    <location>
        <begin position="169"/>
        <end position="178"/>
    </location>
</feature>
<feature type="compositionally biased region" description="Polar residues" evidence="1">
    <location>
        <begin position="141"/>
        <end position="150"/>
    </location>
</feature>
<feature type="transmembrane region" description="Helical" evidence="2">
    <location>
        <begin position="88"/>
        <end position="111"/>
    </location>
</feature>
<feature type="transmembrane region" description="Helical" evidence="2">
    <location>
        <begin position="61"/>
        <end position="82"/>
    </location>
</feature>
<feature type="region of interest" description="Disordered" evidence="1">
    <location>
        <begin position="131"/>
        <end position="178"/>
    </location>
</feature>